<dbReference type="GO" id="GO:0006357">
    <property type="term" value="P:regulation of transcription by RNA polymerase II"/>
    <property type="evidence" value="ECO:0007669"/>
    <property type="project" value="InterPro"/>
</dbReference>
<dbReference type="InterPro" id="IPR036915">
    <property type="entry name" value="Cyclin-like_sf"/>
</dbReference>
<dbReference type="GO" id="GO:0016538">
    <property type="term" value="F:cyclin-dependent protein serine/threonine kinase regulator activity"/>
    <property type="evidence" value="ECO:0007669"/>
    <property type="project" value="InterPro"/>
</dbReference>
<evidence type="ECO:0000313" key="5">
    <source>
        <dbReference type="Proteomes" id="UP000019132"/>
    </source>
</evidence>
<accession>K3WG18</accession>
<dbReference type="AlphaFoldDB" id="K3WG18"/>
<dbReference type="CDD" id="cd20524">
    <property type="entry name" value="CYCLIN_CCNH_rpt1"/>
    <property type="match status" value="1"/>
</dbReference>
<dbReference type="STRING" id="431595.K3WG18"/>
<dbReference type="InterPro" id="IPR031658">
    <property type="entry name" value="Cyclin_C_2"/>
</dbReference>
<dbReference type="Gene3D" id="1.10.472.10">
    <property type="entry name" value="Cyclin-like"/>
    <property type="match status" value="2"/>
</dbReference>
<evidence type="ECO:0000259" key="3">
    <source>
        <dbReference type="SMART" id="SM00385"/>
    </source>
</evidence>
<sequence length="416" mass="47005">MAYLQKSTHFNNWIFSESELQRIHRLRQLKATRVLRLEHQQALSAKAAAASDANGAGSTSRAVAARKPRSFAALVPKSTTAVRDVNDWNDEIYDDVADLDAAEAQEAQECAQLVPPLALLTIDQERVLREFYEVKVQESCTQLFRTSDKVKCCAVMLYKRFYLSNSVMEFHPKFIVPTAIYVAGKIEEQYISVDTIAEQLHVDHKHVIGHEMILLEGTRFQLIMYHPFRALWGFVDDFRGFTKAKGKELPLNTLQKLHSNSCVVVNDLLLTDLPLTYYPPYLALAALSQVVQELGESSVAAPVAGEEIPFTKADVHEYIRRSKFSQGQQISEVTKQLDAICNIYTALKAKQSADKEPAQAEALAKQVKSLYKKLKSFHEDDEKSGGKDKKKKDDKKRKSGKKDDKKKAKKAKKEKK</sequence>
<dbReference type="OMA" id="YHPFRAL"/>
<name>K3WG18_GLOUD</name>
<reference evidence="5" key="1">
    <citation type="journal article" date="2010" name="Genome Biol.">
        <title>Genome sequence of the necrotrophic plant pathogen Pythium ultimum reveals original pathogenicity mechanisms and effector repertoire.</title>
        <authorList>
            <person name="Levesque C.A."/>
            <person name="Brouwer H."/>
            <person name="Cano L."/>
            <person name="Hamilton J.P."/>
            <person name="Holt C."/>
            <person name="Huitema E."/>
            <person name="Raffaele S."/>
            <person name="Robideau G.P."/>
            <person name="Thines M."/>
            <person name="Win J."/>
            <person name="Zerillo M.M."/>
            <person name="Beakes G.W."/>
            <person name="Boore J.L."/>
            <person name="Busam D."/>
            <person name="Dumas B."/>
            <person name="Ferriera S."/>
            <person name="Fuerstenberg S.I."/>
            <person name="Gachon C.M."/>
            <person name="Gaulin E."/>
            <person name="Govers F."/>
            <person name="Grenville-Briggs L."/>
            <person name="Horner N."/>
            <person name="Hostetler J."/>
            <person name="Jiang R.H."/>
            <person name="Johnson J."/>
            <person name="Krajaejun T."/>
            <person name="Lin H."/>
            <person name="Meijer H.J."/>
            <person name="Moore B."/>
            <person name="Morris P."/>
            <person name="Phuntmart V."/>
            <person name="Puiu D."/>
            <person name="Shetty J."/>
            <person name="Stajich J.E."/>
            <person name="Tripathy S."/>
            <person name="Wawra S."/>
            <person name="van West P."/>
            <person name="Whitty B.R."/>
            <person name="Coutinho P.M."/>
            <person name="Henrissat B."/>
            <person name="Martin F."/>
            <person name="Thomas P.D."/>
            <person name="Tyler B.M."/>
            <person name="De Vries R.P."/>
            <person name="Kamoun S."/>
            <person name="Yandell M."/>
            <person name="Tisserat N."/>
            <person name="Buell C.R."/>
        </authorList>
    </citation>
    <scope>NUCLEOTIDE SEQUENCE</scope>
    <source>
        <strain evidence="5">DAOM:BR144</strain>
    </source>
</reference>
<feature type="compositionally biased region" description="Basic residues" evidence="2">
    <location>
        <begin position="388"/>
        <end position="400"/>
    </location>
</feature>
<dbReference type="EMBL" id="GL376567">
    <property type="status" value="NOT_ANNOTATED_CDS"/>
    <property type="molecule type" value="Genomic_DNA"/>
</dbReference>
<feature type="region of interest" description="Disordered" evidence="2">
    <location>
        <begin position="377"/>
        <end position="416"/>
    </location>
</feature>
<feature type="compositionally biased region" description="Basic and acidic residues" evidence="2">
    <location>
        <begin position="377"/>
        <end position="387"/>
    </location>
</feature>
<dbReference type="SUPFAM" id="SSF47954">
    <property type="entry name" value="Cyclin-like"/>
    <property type="match status" value="2"/>
</dbReference>
<feature type="domain" description="Cyclin-like" evidence="3">
    <location>
        <begin position="129"/>
        <end position="216"/>
    </location>
</feature>
<evidence type="ECO:0000256" key="1">
    <source>
        <dbReference type="ARBA" id="ARBA00023127"/>
    </source>
</evidence>
<organism evidence="4 5">
    <name type="scientific">Globisporangium ultimum (strain ATCC 200006 / CBS 805.95 / DAOM BR144)</name>
    <name type="common">Pythium ultimum</name>
    <dbReference type="NCBI Taxonomy" id="431595"/>
    <lineage>
        <taxon>Eukaryota</taxon>
        <taxon>Sar</taxon>
        <taxon>Stramenopiles</taxon>
        <taxon>Oomycota</taxon>
        <taxon>Peronosporomycetes</taxon>
        <taxon>Pythiales</taxon>
        <taxon>Pythiaceae</taxon>
        <taxon>Globisporangium</taxon>
    </lineage>
</organism>
<dbReference type="EnsemblProtists" id="PYU1_T003909">
    <property type="protein sequence ID" value="PYU1_T003909"/>
    <property type="gene ID" value="PYU1_G003899"/>
</dbReference>
<dbReference type="InParanoid" id="K3WG18"/>
<feature type="compositionally biased region" description="Basic residues" evidence="2">
    <location>
        <begin position="407"/>
        <end position="416"/>
    </location>
</feature>
<dbReference type="HOGENOM" id="CLU_040743_0_0_1"/>
<evidence type="ECO:0000313" key="4">
    <source>
        <dbReference type="EnsemblProtists" id="PYU1_T003909"/>
    </source>
</evidence>
<reference evidence="5" key="2">
    <citation type="submission" date="2010-04" db="EMBL/GenBank/DDBJ databases">
        <authorList>
            <person name="Buell R."/>
            <person name="Hamilton J."/>
            <person name="Hostetler J."/>
        </authorList>
    </citation>
    <scope>NUCLEOTIDE SEQUENCE [LARGE SCALE GENOMIC DNA]</scope>
    <source>
        <strain evidence="5">DAOM:BR144</strain>
    </source>
</reference>
<proteinExistence type="predicted"/>
<dbReference type="Pfam" id="PF16899">
    <property type="entry name" value="Cyclin_C_2"/>
    <property type="match status" value="1"/>
</dbReference>
<reference evidence="4" key="3">
    <citation type="submission" date="2015-02" db="UniProtKB">
        <authorList>
            <consortium name="EnsemblProtists"/>
        </authorList>
    </citation>
    <scope>IDENTIFICATION</scope>
    <source>
        <strain evidence="4">DAOM BR144</strain>
    </source>
</reference>
<protein>
    <recommendedName>
        <fullName evidence="3">Cyclin-like domain-containing protein</fullName>
    </recommendedName>
</protein>
<evidence type="ECO:0000256" key="2">
    <source>
        <dbReference type="SAM" id="MobiDB-lite"/>
    </source>
</evidence>
<dbReference type="VEuPathDB" id="FungiDB:PYU1_G003899"/>
<dbReference type="Proteomes" id="UP000019132">
    <property type="component" value="Unassembled WGS sequence"/>
</dbReference>
<dbReference type="SMART" id="SM00385">
    <property type="entry name" value="CYCLIN"/>
    <property type="match status" value="1"/>
</dbReference>
<dbReference type="PANTHER" id="PTHR10026">
    <property type="entry name" value="CYCLIN"/>
    <property type="match status" value="1"/>
</dbReference>
<dbReference type="InterPro" id="IPR043198">
    <property type="entry name" value="Cyclin/Ssn8"/>
</dbReference>
<keyword evidence="5" id="KW-1185">Reference proteome</keyword>
<dbReference type="eggNOG" id="KOG2496">
    <property type="taxonomic scope" value="Eukaryota"/>
</dbReference>
<keyword evidence="1" id="KW-0195">Cyclin</keyword>
<dbReference type="InterPro" id="IPR013763">
    <property type="entry name" value="Cyclin-like_dom"/>
</dbReference>